<dbReference type="STRING" id="380248.SAMN05216251_114143"/>
<dbReference type="PROSITE" id="PS50234">
    <property type="entry name" value="VWFA"/>
    <property type="match status" value="1"/>
</dbReference>
<sequence length="921" mass="97127">MPSPPYDPRGKANRALLIGVYRYAHYDDLPGVRHNLGQLFNTLMGGGMFGAEEIRTVSPATRLDFLSHLETSAGEARGLFLLYFAGHGRLNLYGTELFLAVGEFHRLPGDEPAYAEAVSWNRDVLPKLRDIAGRELVDRVVVILDCCNAGNALEEFKPGALHQGRDRISILTAVQVNQRIPAGSGHEPTPYTKQLIRLLHDGLYDGRPGAGPGVAPGAEDGVGDGVGAEQAAEIRLVPLAAALHDAMRGETTVYGTPWEPRYHAAESEQDVLLAVVPRLLAEAREERERRARRERLARHTTRWRDGWRALARLPRKVLVPLLAALAVLLAGGGYGGYVLASGRTTCAPPVELRLLTDPDEAPTLQKAVDEYLVSGDNHTGDGCRRSGISLVAPKSTDAVTGFQHAADWRTPRSSGDLRPQRDIGAQPDIWIPGSRVTVERARSLLTGHDVTLTESGPVAFTPLVLAVPGELAVAPASATGSGLGTLLAQLKQNNRAAVPVLRADPEYTDSAQLATVGVYGQNTGSTPLGDAAVGQFERQAARLSPAPRSSYELMCELAAADTALKDTSAVLVPEQVMAQFNVHADAKDRLGCDIDRLGKRGPQYPADVAMLDLPFVRVGWEGADRDSGVRQDAVGRFYGWLTGAAGQKVFTEDGYRGRSGDGASGTAVPGAAGASPTAVPTAAASPAVPPADSWLVTDGGALADPKSGRYDTSTGAVTAALSRYRGALGPGKVLYLLDSSSSMETNWTGSGRALDLLSQSLDALGPDDRYGVWTVVGDPPTPTHRLVPLDTHKDVGAVRRAVAGARTVDRESFPGAALTAALSELTGSHTSSGGAQLIVYVTDDEDDNHLKGRALDDLLRTVGADSVPVEWVSLAAGGGCAAGRTGDRIARASGGRCLDASSTQVSELRDDVARVGTGNAG</sequence>
<feature type="region of interest" description="Disordered" evidence="1">
    <location>
        <begin position="656"/>
        <end position="690"/>
    </location>
</feature>
<evidence type="ECO:0000259" key="2">
    <source>
        <dbReference type="PROSITE" id="PS50234"/>
    </source>
</evidence>
<keyword evidence="4" id="KW-1185">Reference proteome</keyword>
<dbReference type="CDD" id="cd00198">
    <property type="entry name" value="vWFA"/>
    <property type="match status" value="1"/>
</dbReference>
<feature type="domain" description="VWFA" evidence="2">
    <location>
        <begin position="732"/>
        <end position="915"/>
    </location>
</feature>
<dbReference type="InterPro" id="IPR029030">
    <property type="entry name" value="Caspase-like_dom_sf"/>
</dbReference>
<dbReference type="AlphaFoldDB" id="A0A1I2IQY7"/>
<dbReference type="Proteomes" id="UP000199323">
    <property type="component" value="Unassembled WGS sequence"/>
</dbReference>
<dbReference type="GO" id="GO:0004197">
    <property type="term" value="F:cysteine-type endopeptidase activity"/>
    <property type="evidence" value="ECO:0007669"/>
    <property type="project" value="InterPro"/>
</dbReference>
<reference evidence="3 4" key="1">
    <citation type="submission" date="2016-10" db="EMBL/GenBank/DDBJ databases">
        <authorList>
            <person name="de Groot N.N."/>
        </authorList>
    </citation>
    <scope>NUCLEOTIDE SEQUENCE [LARGE SCALE GENOMIC DNA]</scope>
    <source>
        <strain evidence="3 4">CGMCC 4.3510</strain>
    </source>
</reference>
<dbReference type="InterPro" id="IPR036465">
    <property type="entry name" value="vWFA_dom_sf"/>
</dbReference>
<dbReference type="SUPFAM" id="SSF52129">
    <property type="entry name" value="Caspase-like"/>
    <property type="match status" value="1"/>
</dbReference>
<evidence type="ECO:0000313" key="4">
    <source>
        <dbReference type="Proteomes" id="UP000199323"/>
    </source>
</evidence>
<name>A0A1I2IQY7_9ACTN</name>
<feature type="compositionally biased region" description="Low complexity" evidence="1">
    <location>
        <begin position="664"/>
        <end position="686"/>
    </location>
</feature>
<organism evidence="3 4">
    <name type="scientific">Actinacidiphila alni</name>
    <dbReference type="NCBI Taxonomy" id="380248"/>
    <lineage>
        <taxon>Bacteria</taxon>
        <taxon>Bacillati</taxon>
        <taxon>Actinomycetota</taxon>
        <taxon>Actinomycetes</taxon>
        <taxon>Kitasatosporales</taxon>
        <taxon>Streptomycetaceae</taxon>
        <taxon>Actinacidiphila</taxon>
    </lineage>
</organism>
<dbReference type="EMBL" id="FONG01000014">
    <property type="protein sequence ID" value="SFF44725.1"/>
    <property type="molecule type" value="Genomic_DNA"/>
</dbReference>
<dbReference type="Pfam" id="PF00656">
    <property type="entry name" value="Peptidase_C14"/>
    <property type="match status" value="1"/>
</dbReference>
<dbReference type="Gene3D" id="3.40.50.1460">
    <property type="match status" value="1"/>
</dbReference>
<dbReference type="GO" id="GO:0006508">
    <property type="term" value="P:proteolysis"/>
    <property type="evidence" value="ECO:0007669"/>
    <property type="project" value="InterPro"/>
</dbReference>
<dbReference type="SUPFAM" id="SSF53300">
    <property type="entry name" value="vWA-like"/>
    <property type="match status" value="1"/>
</dbReference>
<accession>A0A1I2IQY7</accession>
<dbReference type="OrthoDB" id="3542505at2"/>
<dbReference type="RefSeq" id="WP_093715570.1">
    <property type="nucleotide sequence ID" value="NZ_FONG01000014.1"/>
</dbReference>
<dbReference type="InterPro" id="IPR011600">
    <property type="entry name" value="Pept_C14_caspase"/>
</dbReference>
<protein>
    <submittedName>
        <fullName evidence="3">Extracellular solute-binding protein</fullName>
    </submittedName>
</protein>
<dbReference type="InterPro" id="IPR002035">
    <property type="entry name" value="VWF_A"/>
</dbReference>
<gene>
    <name evidence="3" type="ORF">SAMN05216251_114143</name>
</gene>
<evidence type="ECO:0000313" key="3">
    <source>
        <dbReference type="EMBL" id="SFF44725.1"/>
    </source>
</evidence>
<dbReference type="Gene3D" id="3.40.50.410">
    <property type="entry name" value="von Willebrand factor, type A domain"/>
    <property type="match status" value="1"/>
</dbReference>
<dbReference type="SMART" id="SM00327">
    <property type="entry name" value="VWA"/>
    <property type="match status" value="1"/>
</dbReference>
<evidence type="ECO:0000256" key="1">
    <source>
        <dbReference type="SAM" id="MobiDB-lite"/>
    </source>
</evidence>
<proteinExistence type="predicted"/>